<comment type="caution">
    <text evidence="1">The sequence shown here is derived from an EMBL/GenBank/DDBJ whole genome shotgun (WGS) entry which is preliminary data.</text>
</comment>
<proteinExistence type="predicted"/>
<gene>
    <name evidence="1" type="ORF">ACOLOM_LOCUS11217</name>
</gene>
<evidence type="ECO:0000313" key="1">
    <source>
        <dbReference type="EMBL" id="CAG8722804.1"/>
    </source>
</evidence>
<keyword evidence="2" id="KW-1185">Reference proteome</keyword>
<sequence length="136" mass="15625">MIKFKKDPVSLNLLRDFCLDVWESQDTQHMGSISRSVFVSSTLRSPDQSGAWPFSPKSTMESAVKRVPVEIWRKILYQATMSPFLPFTEEGKLSSDLMKSVDLFSMQCQDLRPANSQLRTSNLTISLPRKLWIRPK</sequence>
<name>A0ACA9PS37_9GLOM</name>
<protein>
    <submittedName>
        <fullName evidence="1">9805_t:CDS:1</fullName>
    </submittedName>
</protein>
<reference evidence="1" key="1">
    <citation type="submission" date="2021-06" db="EMBL/GenBank/DDBJ databases">
        <authorList>
            <person name="Kallberg Y."/>
            <person name="Tangrot J."/>
            <person name="Rosling A."/>
        </authorList>
    </citation>
    <scope>NUCLEOTIDE SEQUENCE</scope>
    <source>
        <strain evidence="1">CL356</strain>
    </source>
</reference>
<accession>A0ACA9PS37</accession>
<dbReference type="EMBL" id="CAJVPT010039416">
    <property type="protein sequence ID" value="CAG8722804.1"/>
    <property type="molecule type" value="Genomic_DNA"/>
</dbReference>
<feature type="non-terminal residue" evidence="1">
    <location>
        <position position="136"/>
    </location>
</feature>
<evidence type="ECO:0000313" key="2">
    <source>
        <dbReference type="Proteomes" id="UP000789525"/>
    </source>
</evidence>
<dbReference type="Proteomes" id="UP000789525">
    <property type="component" value="Unassembled WGS sequence"/>
</dbReference>
<organism evidence="1 2">
    <name type="scientific">Acaulospora colombiana</name>
    <dbReference type="NCBI Taxonomy" id="27376"/>
    <lineage>
        <taxon>Eukaryota</taxon>
        <taxon>Fungi</taxon>
        <taxon>Fungi incertae sedis</taxon>
        <taxon>Mucoromycota</taxon>
        <taxon>Glomeromycotina</taxon>
        <taxon>Glomeromycetes</taxon>
        <taxon>Diversisporales</taxon>
        <taxon>Acaulosporaceae</taxon>
        <taxon>Acaulospora</taxon>
    </lineage>
</organism>